<dbReference type="Proteomes" id="UP001649230">
    <property type="component" value="Plasmid pYPD9-1"/>
</dbReference>
<geneLocation type="plasmid" evidence="1 2">
    <name>pYPD9-1</name>
</geneLocation>
<name>A0ABY3ST39_9BACL</name>
<sequence>MPGRARPKGRPRFGRGGRVFTPPETLEYEARVREAAESVFAKPLEGDTLQAIIYVYVKGKNHADLDNYVKSILDGMNRVAYLDDKQIKDIHAYLRFVTDKADERVEVTMNE</sequence>
<dbReference type="EMBL" id="CP090979">
    <property type="protein sequence ID" value="UJF36583.1"/>
    <property type="molecule type" value="Genomic_DNA"/>
</dbReference>
<proteinExistence type="predicted"/>
<dbReference type="RefSeq" id="WP_235123133.1">
    <property type="nucleotide sequence ID" value="NZ_CP090979.1"/>
</dbReference>
<dbReference type="InterPro" id="IPR008822">
    <property type="entry name" value="Endonuclease_RusA-like"/>
</dbReference>
<reference evidence="1 2" key="1">
    <citation type="journal article" date="2024" name="Int. J. Syst. Evol. Microbiol.">
        <title>Paenibacillus hexagrammi sp. nov., a novel bacterium isolated from the gut content of Hexagrammos agrammus.</title>
        <authorList>
            <person name="Jung H.K."/>
            <person name="Kim D.G."/>
            <person name="Zin H."/>
            <person name="Park J."/>
            <person name="Jung H."/>
            <person name="Kim Y.O."/>
            <person name="Kong H.J."/>
            <person name="Kim J.W."/>
            <person name="Kim Y.S."/>
        </authorList>
    </citation>
    <scope>NUCLEOTIDE SEQUENCE [LARGE SCALE GENOMIC DNA]</scope>
    <source>
        <strain evidence="1 2">YPD9-1</strain>
    </source>
</reference>
<dbReference type="Pfam" id="PF05866">
    <property type="entry name" value="RusA"/>
    <property type="match status" value="1"/>
</dbReference>
<evidence type="ECO:0000313" key="1">
    <source>
        <dbReference type="EMBL" id="UJF36583.1"/>
    </source>
</evidence>
<keyword evidence="2" id="KW-1185">Reference proteome</keyword>
<dbReference type="Gene3D" id="3.30.1330.70">
    <property type="entry name" value="Holliday junction resolvase RusA"/>
    <property type="match status" value="1"/>
</dbReference>
<protein>
    <submittedName>
        <fullName evidence="1">RusA family crossover junction endodeoxyribonuclease</fullName>
    </submittedName>
</protein>
<evidence type="ECO:0000313" key="2">
    <source>
        <dbReference type="Proteomes" id="UP001649230"/>
    </source>
</evidence>
<keyword evidence="1" id="KW-0614">Plasmid</keyword>
<dbReference type="SUPFAM" id="SSF103084">
    <property type="entry name" value="Holliday junction resolvase RusA"/>
    <property type="match status" value="1"/>
</dbReference>
<accession>A0ABY3ST39</accession>
<dbReference type="InterPro" id="IPR036614">
    <property type="entry name" value="RusA-like_sf"/>
</dbReference>
<organism evidence="1 2">
    <name type="scientific">Paenibacillus hexagrammi</name>
    <dbReference type="NCBI Taxonomy" id="2908839"/>
    <lineage>
        <taxon>Bacteria</taxon>
        <taxon>Bacillati</taxon>
        <taxon>Bacillota</taxon>
        <taxon>Bacilli</taxon>
        <taxon>Bacillales</taxon>
        <taxon>Paenibacillaceae</taxon>
        <taxon>Paenibacillus</taxon>
    </lineage>
</organism>
<gene>
    <name evidence="1" type="ORF">L0M14_30815</name>
</gene>